<dbReference type="WBParaSite" id="PSAMB.scaffold4445size14573.g24316.t1">
    <property type="protein sequence ID" value="PSAMB.scaffold4445size14573.g24316.t1"/>
    <property type="gene ID" value="PSAMB.scaffold4445size14573.g24316"/>
</dbReference>
<dbReference type="SUPFAM" id="SSF57424">
    <property type="entry name" value="LDL receptor-like module"/>
    <property type="match status" value="1"/>
</dbReference>
<dbReference type="CDD" id="cd00112">
    <property type="entry name" value="LDLa"/>
    <property type="match status" value="1"/>
</dbReference>
<dbReference type="PANTHER" id="PTHR21105:SF0">
    <property type="entry name" value="GH16255P"/>
    <property type="match status" value="1"/>
</dbReference>
<dbReference type="GO" id="GO:0030297">
    <property type="term" value="F:transmembrane receptor protein tyrosine kinase activator activity"/>
    <property type="evidence" value="ECO:0007669"/>
    <property type="project" value="TreeGrafter"/>
</dbReference>
<evidence type="ECO:0000313" key="4">
    <source>
        <dbReference type="Proteomes" id="UP000887566"/>
    </source>
</evidence>
<keyword evidence="1" id="KW-1015">Disulfide bond</keyword>
<dbReference type="Gene3D" id="4.10.400.10">
    <property type="entry name" value="Low-density Lipoprotein Receptor"/>
    <property type="match status" value="1"/>
</dbReference>
<dbReference type="PANTHER" id="PTHR21105">
    <property type="entry name" value="GH16255P"/>
    <property type="match status" value="1"/>
</dbReference>
<name>A0A914WKZ9_9BILA</name>
<evidence type="ECO:0000256" key="3">
    <source>
        <dbReference type="SAM" id="SignalP"/>
    </source>
</evidence>
<dbReference type="InterPro" id="IPR002172">
    <property type="entry name" value="LDrepeatLR_classA_rpt"/>
</dbReference>
<dbReference type="InterPro" id="IPR023415">
    <property type="entry name" value="LDLR_class-A_CS"/>
</dbReference>
<organism evidence="4 5">
    <name type="scientific">Plectus sambesii</name>
    <dbReference type="NCBI Taxonomy" id="2011161"/>
    <lineage>
        <taxon>Eukaryota</taxon>
        <taxon>Metazoa</taxon>
        <taxon>Ecdysozoa</taxon>
        <taxon>Nematoda</taxon>
        <taxon>Chromadorea</taxon>
        <taxon>Plectida</taxon>
        <taxon>Plectina</taxon>
        <taxon>Plectoidea</taxon>
        <taxon>Plectidae</taxon>
        <taxon>Plectus</taxon>
    </lineage>
</organism>
<feature type="signal peptide" evidence="3">
    <location>
        <begin position="1"/>
        <end position="27"/>
    </location>
</feature>
<sequence length="174" mass="19845">MVWMSVPYVSLLCFLLALLRTTIAAAAAQAQQRLPFAVRLPQLDNAPSGGANRTQLSIESQPRALATTLEQLIKLHEHTSEDSCYRRDETTFRFYCPSARTNMDGSLRYICITKEQLCNNEPDCPAGEDEDRSLCMFYETLHYELHQVRRMIANNFEKVASQMMHMSTDESEDA</sequence>
<dbReference type="PROSITE" id="PS50068">
    <property type="entry name" value="LDLRA_2"/>
    <property type="match status" value="1"/>
</dbReference>
<feature type="chain" id="PRO_5037816479" evidence="3">
    <location>
        <begin position="28"/>
        <end position="174"/>
    </location>
</feature>
<evidence type="ECO:0000313" key="5">
    <source>
        <dbReference type="WBParaSite" id="PSAMB.scaffold4445size14573.g24316.t1"/>
    </source>
</evidence>
<reference evidence="5" key="1">
    <citation type="submission" date="2022-11" db="UniProtKB">
        <authorList>
            <consortium name="WormBaseParasite"/>
        </authorList>
    </citation>
    <scope>IDENTIFICATION</scope>
</reference>
<proteinExistence type="predicted"/>
<dbReference type="Proteomes" id="UP000887566">
    <property type="component" value="Unplaced"/>
</dbReference>
<comment type="caution">
    <text evidence="2">Lacks conserved residue(s) required for the propagation of feature annotation.</text>
</comment>
<accession>A0A914WKZ9</accession>
<dbReference type="AlphaFoldDB" id="A0A914WKZ9"/>
<keyword evidence="3" id="KW-0732">Signal</keyword>
<protein>
    <submittedName>
        <fullName evidence="5">Uncharacterized protein</fullName>
    </submittedName>
</protein>
<evidence type="ECO:0000256" key="1">
    <source>
        <dbReference type="ARBA" id="ARBA00023157"/>
    </source>
</evidence>
<dbReference type="InterPro" id="IPR036055">
    <property type="entry name" value="LDL_receptor-like_sf"/>
</dbReference>
<dbReference type="GO" id="GO:0043195">
    <property type="term" value="C:terminal bouton"/>
    <property type="evidence" value="ECO:0007669"/>
    <property type="project" value="TreeGrafter"/>
</dbReference>
<dbReference type="GO" id="GO:0043410">
    <property type="term" value="P:positive regulation of MAPK cascade"/>
    <property type="evidence" value="ECO:0007669"/>
    <property type="project" value="TreeGrafter"/>
</dbReference>
<dbReference type="PROSITE" id="PS01209">
    <property type="entry name" value="LDLRA_1"/>
    <property type="match status" value="1"/>
</dbReference>
<evidence type="ECO:0000256" key="2">
    <source>
        <dbReference type="PROSITE-ProRule" id="PRU00124"/>
    </source>
</evidence>
<keyword evidence="4" id="KW-1185">Reference proteome</keyword>